<reference evidence="2 3" key="1">
    <citation type="submission" date="2024-05" db="EMBL/GenBank/DDBJ databases">
        <authorList>
            <person name="Kim H.-Y."/>
            <person name="Kim E."/>
            <person name="Cai Y."/>
            <person name="Yang S.-M."/>
            <person name="Lee W."/>
        </authorList>
    </citation>
    <scope>NUCLEOTIDE SEQUENCE [LARGE SCALE GENOMIC DNA]</scope>
    <source>
        <strain evidence="2 3">FBL11</strain>
    </source>
</reference>
<gene>
    <name evidence="2" type="ORF">AAIR29_07200</name>
</gene>
<dbReference type="InterPro" id="IPR055507">
    <property type="entry name" value="DUF7079"/>
</dbReference>
<name>A0ABU9X7N4_9GAMM</name>
<dbReference type="RefSeq" id="WP_299219424.1">
    <property type="nucleotide sequence ID" value="NZ_JBDGHN010000002.1"/>
</dbReference>
<evidence type="ECO:0000259" key="1">
    <source>
        <dbReference type="Pfam" id="PF23296"/>
    </source>
</evidence>
<feature type="domain" description="DUF7079" evidence="1">
    <location>
        <begin position="6"/>
        <end position="114"/>
    </location>
</feature>
<evidence type="ECO:0000313" key="3">
    <source>
        <dbReference type="Proteomes" id="UP001461960"/>
    </source>
</evidence>
<accession>A0ABU9X7N4</accession>
<dbReference type="EMBL" id="JBDGHN010000002">
    <property type="protein sequence ID" value="MEN2751419.1"/>
    <property type="molecule type" value="Genomic_DNA"/>
</dbReference>
<protein>
    <recommendedName>
        <fullName evidence="1">DUF7079 domain-containing protein</fullName>
    </recommendedName>
</protein>
<organism evidence="2 3">
    <name type="scientific">Psychrobacter saeujeotis</name>
    <dbReference type="NCBI Taxonomy" id="3143436"/>
    <lineage>
        <taxon>Bacteria</taxon>
        <taxon>Pseudomonadati</taxon>
        <taxon>Pseudomonadota</taxon>
        <taxon>Gammaproteobacteria</taxon>
        <taxon>Moraxellales</taxon>
        <taxon>Moraxellaceae</taxon>
        <taxon>Psychrobacter</taxon>
    </lineage>
</organism>
<dbReference type="Pfam" id="PF23296">
    <property type="entry name" value="DUF7079"/>
    <property type="match status" value="1"/>
</dbReference>
<dbReference type="Proteomes" id="UP001461960">
    <property type="component" value="Unassembled WGS sequence"/>
</dbReference>
<comment type="caution">
    <text evidence="2">The sequence shown here is derived from an EMBL/GenBank/DDBJ whole genome shotgun (WGS) entry which is preliminary data.</text>
</comment>
<proteinExistence type="predicted"/>
<keyword evidence="3" id="KW-1185">Reference proteome</keyword>
<sequence length="131" mass="15441">MSSLSDRELVWMALSDLFVDHHINHEQIANQVAHLTISEVEQILFHEVAPVCMSNLLMPTPTVCEKFSENYVLSSMQQHLAKMQSNGFYHRKVLLKAKFYKVFLKQDWLKLMARMRRAQKKQANELQNFDF</sequence>
<evidence type="ECO:0000313" key="2">
    <source>
        <dbReference type="EMBL" id="MEN2751419.1"/>
    </source>
</evidence>